<keyword evidence="2" id="KW-1185">Reference proteome</keyword>
<organism evidence="1 2">
    <name type="scientific">Vitreoscilla massiliensis</name>
    <dbReference type="NCBI Taxonomy" id="1689272"/>
    <lineage>
        <taxon>Bacteria</taxon>
        <taxon>Pseudomonadati</taxon>
        <taxon>Pseudomonadota</taxon>
        <taxon>Betaproteobacteria</taxon>
        <taxon>Neisseriales</taxon>
        <taxon>Neisseriaceae</taxon>
        <taxon>Vitreoscilla</taxon>
    </lineage>
</organism>
<dbReference type="Proteomes" id="UP000832011">
    <property type="component" value="Chromosome"/>
</dbReference>
<accession>A0ABY4E384</accession>
<dbReference type="RefSeq" id="WP_147645370.1">
    <property type="nucleotide sequence ID" value="NZ_CABKVG010000008.1"/>
</dbReference>
<evidence type="ECO:0000313" key="1">
    <source>
        <dbReference type="EMBL" id="UOO90232.1"/>
    </source>
</evidence>
<gene>
    <name evidence="1" type="ORF">LVJ82_04385</name>
</gene>
<sequence>MSNTLAGYGISNAYNKTEVDNLLSVKVSQSNTLAGYGITDGVTKKELLTISATTASLPETIEKPISLVTIAAGDGMKDHSGFTYIRTTQYGGSIQYSQLAVPYSTASAPKLYGRHCYQGTETAWGRFDGADWNAAASETGYIYNKPTTLAGFGITDWVAKAYSGTGNIIADAIGNGVHSYGAGATDAATWLDGSSIGAQKMLQYGSAA</sequence>
<protein>
    <submittedName>
        <fullName evidence="1">Uncharacterized protein</fullName>
    </submittedName>
</protein>
<dbReference type="EMBL" id="CP091511">
    <property type="protein sequence ID" value="UOO90232.1"/>
    <property type="molecule type" value="Genomic_DNA"/>
</dbReference>
<evidence type="ECO:0000313" key="2">
    <source>
        <dbReference type="Proteomes" id="UP000832011"/>
    </source>
</evidence>
<reference evidence="1 2" key="1">
    <citation type="journal article" date="2022" name="Res Sq">
        <title>Evolution of multicellular longitudinally dividing oral cavity symbionts (Neisseriaceae).</title>
        <authorList>
            <person name="Nyongesa S."/>
            <person name="Weber P."/>
            <person name="Bernet E."/>
            <person name="Pullido F."/>
            <person name="Nieckarz M."/>
            <person name="Delaby M."/>
            <person name="Nieves C."/>
            <person name="Viehboeck T."/>
            <person name="Krause N."/>
            <person name="Rivera-Millot A."/>
            <person name="Nakamura A."/>
            <person name="Vischer N."/>
            <person name="VanNieuwenhze M."/>
            <person name="Brun Y."/>
            <person name="Cava F."/>
            <person name="Bulgheresi S."/>
            <person name="Veyrier F."/>
        </authorList>
    </citation>
    <scope>NUCLEOTIDE SEQUENCE [LARGE SCALE GENOMIC DNA]</scope>
    <source>
        <strain evidence="1 2">SN4</strain>
    </source>
</reference>
<proteinExistence type="predicted"/>
<name>A0ABY4E384_9NEIS</name>